<evidence type="ECO:0000256" key="1">
    <source>
        <dbReference type="SAM" id="Coils"/>
    </source>
</evidence>
<sequence>MEDSSVRKSVKQKYPCFIERVRSFWGMIRLFDYEFPTTSSQRDDNNTVLEELSWINNEIQETYEEVEEKLTTLDTVYNRSTRGFTLEKGEFCKTFDANEGYLFKDVVKSGEPFITLHSSEDNNFAKNVSIYNKDEKFLVIIISENNDLKFNEIVDEDEDSSDEDSSDEDEDEDENEEIFEIVRVVNRFIEDYDSYHRDSEDSTVCSTPEPEVHEYLEIARLVVVETEVERKEKIAVDITDQIFDMRDLQIIKLDGQSASKDELIVRSDGPYVMIYFLFLIKELIYKSQTLWKFDKEKYFRHPFFLSFHILERILYISEVQNCCNHKYFQMISSESGLRISEIRKFTEKGDEKFSRRLKIVKNILFKYGAEGNLFPTNKPRCRFSIIRRFINWLSRSKEVRTSKELTCVRPRKVEHEMLKLFNIFIDYSLIKLDINSNDKGEGYDIHLAKDYKTYTAQPGYGFSVVERMDEDFELIWSTAYPDKSVTYLSIYETKEESLATTLLKDSTLRYLYKPRQYLKPISGMEKIVDNDTRWFDVAHETFDVKRLKGVKSDDKKLSYDEFEVFAVKCYTVIFLGCNLRAILYDDEFLWQLEENPKYGNSVFLIYNPIYGTSAVYHHYIKLDSYKSIKFRSPTQLFEEKEGNMQYLRKNMIRKYLLKHFNEYNNRRCGLCNHVLS</sequence>
<proteinExistence type="predicted"/>
<evidence type="ECO:0000313" key="4">
    <source>
        <dbReference type="Proteomes" id="UP000001949"/>
    </source>
</evidence>
<gene>
    <name evidence="3" type="ordered locus">TP04_0905</name>
</gene>
<dbReference type="GeneID" id="3500722"/>
<name>Q4N144_THEPA</name>
<dbReference type="KEGG" id="tpv:TP04_0905"/>
<dbReference type="VEuPathDB" id="PiroplasmaDB:TpMuguga_04g00905"/>
<keyword evidence="4" id="KW-1185">Reference proteome</keyword>
<evidence type="ECO:0000256" key="2">
    <source>
        <dbReference type="SAM" id="MobiDB-lite"/>
    </source>
</evidence>
<reference evidence="3 4" key="1">
    <citation type="journal article" date="2005" name="Science">
        <title>Genome sequence of Theileria parva, a bovine pathogen that transforms lymphocytes.</title>
        <authorList>
            <person name="Gardner M.J."/>
            <person name="Bishop R."/>
            <person name="Shah T."/>
            <person name="de Villiers E.P."/>
            <person name="Carlton J.M."/>
            <person name="Hall N."/>
            <person name="Ren Q."/>
            <person name="Paulsen I.T."/>
            <person name="Pain A."/>
            <person name="Berriman M."/>
            <person name="Wilson R.J.M."/>
            <person name="Sato S."/>
            <person name="Ralph S.A."/>
            <person name="Mann D.J."/>
            <person name="Xiong Z."/>
            <person name="Shallom S.J."/>
            <person name="Weidman J."/>
            <person name="Jiang L."/>
            <person name="Lynn J."/>
            <person name="Weaver B."/>
            <person name="Shoaibi A."/>
            <person name="Domingo A.R."/>
            <person name="Wasawo D."/>
            <person name="Crabtree J."/>
            <person name="Wortman J.R."/>
            <person name="Haas B."/>
            <person name="Angiuoli S.V."/>
            <person name="Creasy T.H."/>
            <person name="Lu C."/>
            <person name="Suh B."/>
            <person name="Silva J.C."/>
            <person name="Utterback T.R."/>
            <person name="Feldblyum T.V."/>
            <person name="Pertea M."/>
            <person name="Allen J."/>
            <person name="Nierman W.C."/>
            <person name="Taracha E.L.N."/>
            <person name="Salzberg S.L."/>
            <person name="White O.R."/>
            <person name="Fitzhugh H.A."/>
            <person name="Morzaria S."/>
            <person name="Venter J.C."/>
            <person name="Fraser C.M."/>
            <person name="Nene V."/>
        </authorList>
    </citation>
    <scope>NUCLEOTIDE SEQUENCE [LARGE SCALE GENOMIC DNA]</scope>
    <source>
        <strain evidence="3 4">Muguga</strain>
    </source>
</reference>
<protein>
    <submittedName>
        <fullName evidence="3">Uncharacterized protein</fullName>
    </submittedName>
</protein>
<feature type="coiled-coil region" evidence="1">
    <location>
        <begin position="49"/>
        <end position="76"/>
    </location>
</feature>
<dbReference type="EMBL" id="AAGK01000004">
    <property type="protein sequence ID" value="EAN32259.1"/>
    <property type="molecule type" value="Genomic_DNA"/>
</dbReference>
<keyword evidence="1" id="KW-0175">Coiled coil</keyword>
<feature type="region of interest" description="Disordered" evidence="2">
    <location>
        <begin position="153"/>
        <end position="175"/>
    </location>
</feature>
<dbReference type="AlphaFoldDB" id="Q4N144"/>
<accession>Q4N144</accession>
<dbReference type="InParanoid" id="Q4N144"/>
<comment type="caution">
    <text evidence="3">The sequence shown here is derived from an EMBL/GenBank/DDBJ whole genome shotgun (WGS) entry which is preliminary data.</text>
</comment>
<organism evidence="3 4">
    <name type="scientific">Theileria parva</name>
    <name type="common">East coast fever infection agent</name>
    <dbReference type="NCBI Taxonomy" id="5875"/>
    <lineage>
        <taxon>Eukaryota</taxon>
        <taxon>Sar</taxon>
        <taxon>Alveolata</taxon>
        <taxon>Apicomplexa</taxon>
        <taxon>Aconoidasida</taxon>
        <taxon>Piroplasmida</taxon>
        <taxon>Theileriidae</taxon>
        <taxon>Theileria</taxon>
    </lineage>
</organism>
<evidence type="ECO:0000313" key="3">
    <source>
        <dbReference type="EMBL" id="EAN32259.1"/>
    </source>
</evidence>
<dbReference type="Proteomes" id="UP000001949">
    <property type="component" value="Unassembled WGS sequence"/>
</dbReference>
<dbReference type="RefSeq" id="XP_764542.1">
    <property type="nucleotide sequence ID" value="XM_759449.1"/>
</dbReference>